<dbReference type="OrthoDB" id="7062869at2"/>
<comment type="caution">
    <text evidence="5">The sequence shown here is derived from an EMBL/GenBank/DDBJ whole genome shotgun (WGS) entry which is preliminary data.</text>
</comment>
<comment type="similarity">
    <text evidence="1">Belongs to the bacterial ring-hydroxylating dioxygenase beta subunit family.</text>
</comment>
<dbReference type="RefSeq" id="WP_101521652.1">
    <property type="nucleotide sequence ID" value="NZ_PKLZ01000008.1"/>
</dbReference>
<dbReference type="Pfam" id="PF00866">
    <property type="entry name" value="Ring_hydroxyl_B"/>
    <property type="match status" value="1"/>
</dbReference>
<sequence>MTDLDIKAIEQFLYREASLLDQPDLDAWMQLFTEDGTYWMPAMENQPDPLNHISHIYDDRVMMEIRRRNFVHPRAASKEPAIRCSHLLGNIQAQGNTADGDLIVTSNFHVILWYREEQRCYAGTCEHHLVTAPSGFLIRHKRVNLINPDAAHKSLIIYL</sequence>
<evidence type="ECO:0000256" key="2">
    <source>
        <dbReference type="ARBA" id="ARBA00022797"/>
    </source>
</evidence>
<evidence type="ECO:0000313" key="6">
    <source>
        <dbReference type="Proteomes" id="UP000234845"/>
    </source>
</evidence>
<dbReference type="InterPro" id="IPR000391">
    <property type="entry name" value="Rng_hydr_dOase-bsu"/>
</dbReference>
<dbReference type="CDD" id="cd00667">
    <property type="entry name" value="ring_hydroxylating_dioxygenases_beta"/>
    <property type="match status" value="1"/>
</dbReference>
<gene>
    <name evidence="5" type="ORF">CWI75_11600</name>
</gene>
<evidence type="ECO:0000256" key="3">
    <source>
        <dbReference type="ARBA" id="ARBA00022964"/>
    </source>
</evidence>
<name>A0A2N5Y1Y4_9GAMM</name>
<dbReference type="PANTHER" id="PTHR41534:SF1">
    <property type="entry name" value="BLR3401 PROTEIN"/>
    <property type="match status" value="1"/>
</dbReference>
<reference evidence="6" key="1">
    <citation type="submission" date="2017-11" db="EMBL/GenBank/DDBJ databases">
        <title>The draft genome sequence of Chromatocurvus sp. F02.</title>
        <authorList>
            <person name="Du Z.-J."/>
            <person name="Chang Y.-Q."/>
        </authorList>
    </citation>
    <scope>NUCLEOTIDE SEQUENCE [LARGE SCALE GENOMIC DNA]</scope>
    <source>
        <strain evidence="6">F02</strain>
    </source>
</reference>
<evidence type="ECO:0000256" key="4">
    <source>
        <dbReference type="ARBA" id="ARBA00023002"/>
    </source>
</evidence>
<protein>
    <submittedName>
        <fullName evidence="5">Aromatic-ring-hydroxylating dioxygenase subunit beta</fullName>
    </submittedName>
</protein>
<keyword evidence="3 5" id="KW-0223">Dioxygenase</keyword>
<evidence type="ECO:0000256" key="1">
    <source>
        <dbReference type="ARBA" id="ARBA00009570"/>
    </source>
</evidence>
<dbReference type="GO" id="GO:0019380">
    <property type="term" value="P:3-phenylpropionate catabolic process"/>
    <property type="evidence" value="ECO:0007669"/>
    <property type="project" value="TreeGrafter"/>
</dbReference>
<keyword evidence="6" id="KW-1185">Reference proteome</keyword>
<dbReference type="EMBL" id="PKLZ01000008">
    <property type="protein sequence ID" value="PLW82400.1"/>
    <property type="molecule type" value="Genomic_DNA"/>
</dbReference>
<organism evidence="5 6">
    <name type="scientific">Kineobactrum sediminis</name>
    <dbReference type="NCBI Taxonomy" id="1905677"/>
    <lineage>
        <taxon>Bacteria</taxon>
        <taxon>Pseudomonadati</taxon>
        <taxon>Pseudomonadota</taxon>
        <taxon>Gammaproteobacteria</taxon>
        <taxon>Cellvibrionales</taxon>
        <taxon>Halieaceae</taxon>
        <taxon>Kineobactrum</taxon>
    </lineage>
</organism>
<dbReference type="PANTHER" id="PTHR41534">
    <property type="entry name" value="BLR3401 PROTEIN"/>
    <property type="match status" value="1"/>
</dbReference>
<dbReference type="GO" id="GO:0051213">
    <property type="term" value="F:dioxygenase activity"/>
    <property type="evidence" value="ECO:0007669"/>
    <property type="project" value="UniProtKB-KW"/>
</dbReference>
<dbReference type="Proteomes" id="UP000234845">
    <property type="component" value="Unassembled WGS sequence"/>
</dbReference>
<accession>A0A2N5Y1Y4</accession>
<dbReference type="AlphaFoldDB" id="A0A2N5Y1Y4"/>
<keyword evidence="2" id="KW-0058">Aromatic hydrocarbons catabolism</keyword>
<evidence type="ECO:0000313" key="5">
    <source>
        <dbReference type="EMBL" id="PLW82400.1"/>
    </source>
</evidence>
<proteinExistence type="inferred from homology"/>
<dbReference type="SUPFAM" id="SSF54427">
    <property type="entry name" value="NTF2-like"/>
    <property type="match status" value="1"/>
</dbReference>
<dbReference type="InterPro" id="IPR032710">
    <property type="entry name" value="NTF2-like_dom_sf"/>
</dbReference>
<keyword evidence="4" id="KW-0560">Oxidoreductase</keyword>
<dbReference type="Gene3D" id="3.10.450.50">
    <property type="match status" value="1"/>
</dbReference>